<dbReference type="InterPro" id="IPR036390">
    <property type="entry name" value="WH_DNA-bd_sf"/>
</dbReference>
<evidence type="ECO:0000313" key="5">
    <source>
        <dbReference type="EMBL" id="SFM12951.1"/>
    </source>
</evidence>
<name>A0A1I4NBR3_9BACI</name>
<dbReference type="OrthoDB" id="9800966at2"/>
<evidence type="ECO:0000259" key="4">
    <source>
        <dbReference type="PROSITE" id="PS51118"/>
    </source>
</evidence>
<dbReference type="EMBL" id="FOTR01000008">
    <property type="protein sequence ID" value="SFM12951.1"/>
    <property type="molecule type" value="Genomic_DNA"/>
</dbReference>
<dbReference type="RefSeq" id="WP_091484444.1">
    <property type="nucleotide sequence ID" value="NZ_FOTR01000008.1"/>
</dbReference>
<feature type="domain" description="HTH hxlR-type" evidence="4">
    <location>
        <begin position="7"/>
        <end position="105"/>
    </location>
</feature>
<dbReference type="GO" id="GO:0003677">
    <property type="term" value="F:DNA binding"/>
    <property type="evidence" value="ECO:0007669"/>
    <property type="project" value="UniProtKB-KW"/>
</dbReference>
<dbReference type="AlphaFoldDB" id="A0A1I4NBR3"/>
<dbReference type="PANTHER" id="PTHR33204:SF1">
    <property type="entry name" value="TRANSCRIPTIONAL REGULATOR, MARR FAMILY"/>
    <property type="match status" value="1"/>
</dbReference>
<dbReference type="InterPro" id="IPR036388">
    <property type="entry name" value="WH-like_DNA-bd_sf"/>
</dbReference>
<keyword evidence="6" id="KW-1185">Reference proteome</keyword>
<dbReference type="Gene3D" id="1.10.10.10">
    <property type="entry name" value="Winged helix-like DNA-binding domain superfamily/Winged helix DNA-binding domain"/>
    <property type="match status" value="1"/>
</dbReference>
<dbReference type="PROSITE" id="PS51118">
    <property type="entry name" value="HTH_HXLR"/>
    <property type="match status" value="1"/>
</dbReference>
<sequence length="109" mass="12540">MADQTICPKFESALNIINKRWTGLIIFQLLEGAQRFSTIEATIGISGRVLSERLKDLEKQGIVKRHVYDETPVRIEYDLTEKGMALKPVLESIQEWADGWMEIEKQSFV</sequence>
<dbReference type="SUPFAM" id="SSF46785">
    <property type="entry name" value="Winged helix' DNA-binding domain"/>
    <property type="match status" value="1"/>
</dbReference>
<dbReference type="Pfam" id="PF01638">
    <property type="entry name" value="HxlR"/>
    <property type="match status" value="1"/>
</dbReference>
<evidence type="ECO:0000256" key="3">
    <source>
        <dbReference type="ARBA" id="ARBA00023163"/>
    </source>
</evidence>
<reference evidence="6" key="1">
    <citation type="submission" date="2016-10" db="EMBL/GenBank/DDBJ databases">
        <authorList>
            <person name="Varghese N."/>
            <person name="Submissions S."/>
        </authorList>
    </citation>
    <scope>NUCLEOTIDE SEQUENCE [LARGE SCALE GENOMIC DNA]</scope>
    <source>
        <strain evidence="6">CGMCC 1.4250</strain>
    </source>
</reference>
<keyword evidence="1" id="KW-0805">Transcription regulation</keyword>
<dbReference type="STRING" id="334253.SAMN04487943_108101"/>
<evidence type="ECO:0000256" key="1">
    <source>
        <dbReference type="ARBA" id="ARBA00023015"/>
    </source>
</evidence>
<dbReference type="InterPro" id="IPR002577">
    <property type="entry name" value="HTH_HxlR"/>
</dbReference>
<dbReference type="Proteomes" id="UP000198565">
    <property type="component" value="Unassembled WGS sequence"/>
</dbReference>
<evidence type="ECO:0000313" key="6">
    <source>
        <dbReference type="Proteomes" id="UP000198565"/>
    </source>
</evidence>
<evidence type="ECO:0000256" key="2">
    <source>
        <dbReference type="ARBA" id="ARBA00023125"/>
    </source>
</evidence>
<keyword evidence="3" id="KW-0804">Transcription</keyword>
<proteinExistence type="predicted"/>
<protein>
    <submittedName>
        <fullName evidence="5">Transcriptional regulator, HxlR family</fullName>
    </submittedName>
</protein>
<keyword evidence="2" id="KW-0238">DNA-binding</keyword>
<organism evidence="5 6">
    <name type="scientific">Gracilibacillus orientalis</name>
    <dbReference type="NCBI Taxonomy" id="334253"/>
    <lineage>
        <taxon>Bacteria</taxon>
        <taxon>Bacillati</taxon>
        <taxon>Bacillota</taxon>
        <taxon>Bacilli</taxon>
        <taxon>Bacillales</taxon>
        <taxon>Bacillaceae</taxon>
        <taxon>Gracilibacillus</taxon>
    </lineage>
</organism>
<dbReference type="PANTHER" id="PTHR33204">
    <property type="entry name" value="TRANSCRIPTIONAL REGULATOR, MARR FAMILY"/>
    <property type="match status" value="1"/>
</dbReference>
<accession>A0A1I4NBR3</accession>
<gene>
    <name evidence="5" type="ORF">SAMN04487943_108101</name>
</gene>